<name>A0A1Y2B970_9TREE</name>
<dbReference type="Pfam" id="PF10441">
    <property type="entry name" value="Urb2"/>
    <property type="match status" value="1"/>
</dbReference>
<sequence>MQAANTAEGYLSSASSFIKALKSSNDPPCPDWPEKVDIARHAWATLDLYVPKKAEVIGEWIIEAWSRQNLLLADERYHSLLLDVWAPSANSRPPLSILAAFFSVANASNEYDIAAKSLTSMFSEVDAFKAEAWVEVWAAMLASKCRRQELIDLAVKGFNESMSTSPNSRKLALNLLPFISMLAKAKSESMVTKSIRSLILPLMPDIQPFLEALKPIDAVSQAFLPTLLDSYVHILQDKRYELFSQPSSSRVGFDIFVKDKERVAVRNATSSILSVLHNDAWGVRCDVWRLIEAWGGFLETDAAWYEMVETSAKQAAQSLQGSRSARDILNLLDVLERLCHSAATIGTDTIGWCLASSTACRIESRRLLSSILQYHRLAHTLPTWFSLLGMTLDTLFPDNLSEDSARLIYSTVDAGPLFDRRFRQDMVRSVRHARRGRQEIVHICLQQIMRHTDTASKAASFAIHGQLLALIMHDGPPVEEFANGVLALPHAKRRKLDWSSDLVEYTRLTLARTLASVDESTLSLIDISQTHLNNRSSRLVMEYVSHRRQSSSHQLLLETRKSTMAPPQAEFVPTLIKSVKEPHVWDLVSERGLAVLDAIAQPQDLETFWKLVAASDVPERLLSSAEIWELPRLRHALDTMLLEVDSVALLCSIPIRVLTPSLKAKLIRWATKRDKRSPEDRIVIRQWLGQIGVTDLKYLRRLVETPLDDSTLVETTMELLKSSFLLIPLDDLLGIRDVFLAETSTFNGNLGYRAAFVFCEVFTKCSVSPDAVEDLAKHLIQSYSNRIELAVTRGELPEIWWIKGCLTLRALKFRVQLTPPRLGGQIAALLVKHPDSETAPHVLLLLRDEVFPPIQILSLYLSLTKMIPSRTLDLAMRDVVRRFSTSEYKAVFEAMMAFDAPREALHILLRASVKGSGNIVSQFVPDLILNMDLEVIKSLIEQRSRNLHQHDFPLLWSAIHEVLLPRPKQRPLSSELFGSIIEILTIVIRNRADLVRLTLPGLVDCIRALFPAFQRPTPTTRLTSSWLLSIEDAEVSAENFSRLLSTLASMECASLAKHVTPILLAYVQAVANSSARIEQKIRIQLEPGVFALCEVVAKGGKMTARGREGEGIGMPYGLGDGGDGEKQVWAELWTEWSRKRYSGRG</sequence>
<dbReference type="AlphaFoldDB" id="A0A1Y2B970"/>
<accession>A0A1Y2B970</accession>
<dbReference type="OrthoDB" id="2571097at2759"/>
<comment type="caution">
    <text evidence="2">The sequence shown here is derived from an EMBL/GenBank/DDBJ whole genome shotgun (WGS) entry which is preliminary data.</text>
</comment>
<dbReference type="Proteomes" id="UP000193986">
    <property type="component" value="Unassembled WGS sequence"/>
</dbReference>
<gene>
    <name evidence="2" type="ORF">BCR39DRAFT_587625</name>
</gene>
<keyword evidence="3" id="KW-1185">Reference proteome</keyword>
<feature type="domain" description="Nucleolar 27S pre-rRNA processing Urb2/Npa2 C-terminal" evidence="1">
    <location>
        <begin position="933"/>
        <end position="1143"/>
    </location>
</feature>
<organism evidence="2 3">
    <name type="scientific">Naematelia encephala</name>
    <dbReference type="NCBI Taxonomy" id="71784"/>
    <lineage>
        <taxon>Eukaryota</taxon>
        <taxon>Fungi</taxon>
        <taxon>Dikarya</taxon>
        <taxon>Basidiomycota</taxon>
        <taxon>Agaricomycotina</taxon>
        <taxon>Tremellomycetes</taxon>
        <taxon>Tremellales</taxon>
        <taxon>Naemateliaceae</taxon>
        <taxon>Naematelia</taxon>
    </lineage>
</organism>
<evidence type="ECO:0000259" key="1">
    <source>
        <dbReference type="Pfam" id="PF10441"/>
    </source>
</evidence>
<dbReference type="InParanoid" id="A0A1Y2B970"/>
<dbReference type="STRING" id="71784.A0A1Y2B970"/>
<dbReference type="InterPro" id="IPR018849">
    <property type="entry name" value="Urb2/Npa2_C"/>
</dbReference>
<dbReference type="EMBL" id="MCFC01000016">
    <property type="protein sequence ID" value="ORY31304.1"/>
    <property type="molecule type" value="Genomic_DNA"/>
</dbReference>
<protein>
    <submittedName>
        <fullName evidence="2">Urb2/Npa2 family-domain-containing protein</fullName>
    </submittedName>
</protein>
<reference evidence="2 3" key="1">
    <citation type="submission" date="2016-07" db="EMBL/GenBank/DDBJ databases">
        <title>Pervasive Adenine N6-methylation of Active Genes in Fungi.</title>
        <authorList>
            <consortium name="DOE Joint Genome Institute"/>
            <person name="Mondo S.J."/>
            <person name="Dannebaum R.O."/>
            <person name="Kuo R.C."/>
            <person name="Labutti K."/>
            <person name="Haridas S."/>
            <person name="Kuo A."/>
            <person name="Salamov A."/>
            <person name="Ahrendt S.R."/>
            <person name="Lipzen A."/>
            <person name="Sullivan W."/>
            <person name="Andreopoulos W.B."/>
            <person name="Clum A."/>
            <person name="Lindquist E."/>
            <person name="Daum C."/>
            <person name="Ramamoorthy G.K."/>
            <person name="Gryganskyi A."/>
            <person name="Culley D."/>
            <person name="Magnuson J.K."/>
            <person name="James T.Y."/>
            <person name="O'Malley M.A."/>
            <person name="Stajich J.E."/>
            <person name="Spatafora J.W."/>
            <person name="Visel A."/>
            <person name="Grigoriev I.V."/>
        </authorList>
    </citation>
    <scope>NUCLEOTIDE SEQUENCE [LARGE SCALE GENOMIC DNA]</scope>
    <source>
        <strain evidence="2 3">68-887.2</strain>
    </source>
</reference>
<evidence type="ECO:0000313" key="2">
    <source>
        <dbReference type="EMBL" id="ORY31304.1"/>
    </source>
</evidence>
<evidence type="ECO:0000313" key="3">
    <source>
        <dbReference type="Proteomes" id="UP000193986"/>
    </source>
</evidence>
<proteinExistence type="predicted"/>